<dbReference type="Pfam" id="PF08246">
    <property type="entry name" value="Inhibitor_I29"/>
    <property type="match status" value="1"/>
</dbReference>
<dbReference type="InterPro" id="IPR013201">
    <property type="entry name" value="Prot_inhib_I29"/>
</dbReference>
<evidence type="ECO:0000256" key="1">
    <source>
        <dbReference type="ARBA" id="ARBA00008455"/>
    </source>
</evidence>
<keyword evidence="2" id="KW-0645">Protease</keyword>
<evidence type="ECO:0000256" key="3">
    <source>
        <dbReference type="ARBA" id="ARBA00022801"/>
    </source>
</evidence>
<dbReference type="GO" id="GO:0006508">
    <property type="term" value="P:proteolysis"/>
    <property type="evidence" value="ECO:0007669"/>
    <property type="project" value="UniProtKB-KW"/>
</dbReference>
<evidence type="ECO:0000256" key="2">
    <source>
        <dbReference type="ARBA" id="ARBA00022670"/>
    </source>
</evidence>
<dbReference type="InterPro" id="IPR000668">
    <property type="entry name" value="Peptidase_C1A_C"/>
</dbReference>
<keyword evidence="10" id="KW-1185">Reference proteome</keyword>
<evidence type="ECO:0000259" key="8">
    <source>
        <dbReference type="SMART" id="SM00848"/>
    </source>
</evidence>
<evidence type="ECO:0000313" key="10">
    <source>
        <dbReference type="Proteomes" id="UP000549394"/>
    </source>
</evidence>
<comment type="similarity">
    <text evidence="1">Belongs to the peptidase C1 family.</text>
</comment>
<feature type="domain" description="Cathepsin propeptide inhibitor" evidence="8">
    <location>
        <begin position="34"/>
        <end position="91"/>
    </location>
</feature>
<dbReference type="PANTHER" id="PTHR12411">
    <property type="entry name" value="CYSTEINE PROTEASE FAMILY C1-RELATED"/>
    <property type="match status" value="1"/>
</dbReference>
<name>A0A7I8W298_9ANNE</name>
<dbReference type="PROSITE" id="PS00639">
    <property type="entry name" value="THIOL_PROTEASE_HIS"/>
    <property type="match status" value="1"/>
</dbReference>
<organism evidence="9 10">
    <name type="scientific">Dimorphilus gyrociliatus</name>
    <dbReference type="NCBI Taxonomy" id="2664684"/>
    <lineage>
        <taxon>Eukaryota</taxon>
        <taxon>Metazoa</taxon>
        <taxon>Spiralia</taxon>
        <taxon>Lophotrochozoa</taxon>
        <taxon>Annelida</taxon>
        <taxon>Polychaeta</taxon>
        <taxon>Polychaeta incertae sedis</taxon>
        <taxon>Dinophilidae</taxon>
        <taxon>Dimorphilus</taxon>
    </lineage>
</organism>
<protein>
    <submittedName>
        <fullName evidence="9">DgyrCDS10459</fullName>
    </submittedName>
</protein>
<dbReference type="SMART" id="SM00645">
    <property type="entry name" value="Pept_C1"/>
    <property type="match status" value="1"/>
</dbReference>
<dbReference type="AlphaFoldDB" id="A0A7I8W298"/>
<accession>A0A7I8W298</accession>
<comment type="caution">
    <text evidence="9">The sequence shown here is derived from an EMBL/GenBank/DDBJ whole genome shotgun (WGS) entry which is preliminary data.</text>
</comment>
<dbReference type="InterPro" id="IPR025660">
    <property type="entry name" value="Pept_his_AS"/>
</dbReference>
<evidence type="ECO:0000259" key="7">
    <source>
        <dbReference type="SMART" id="SM00645"/>
    </source>
</evidence>
<sequence length="328" mass="37139">MKLILAVSISILLFLVLFIIYVTNVNLASHERKFNAFILKYKKDYLYNSPEYNKRLSIFKNNLKEQERLNSENGEDVYGITKFSDLTQDEFVKKLLTKMSYFKMDNTVTSVPSNVKLLKKVDWRKYVGRPRDQKACGGCWAFATIKGVEAINSKKVGKFTQLSIQEVIDCSRGFKESLWGCEGGNICSAMDWLQNKHISITTESSYPLKDADEECKRTSSTSGIKLTKYICGAGEDFLKTSLQKGPVAVAVDAASWIHYANGIIKFHCDKQLNHAVLVVGYDMEGEVPHYLVQNSWGNDWGEDGYLKIRMDKGLCGIDQQIGLVEDVK</sequence>
<reference evidence="9 10" key="1">
    <citation type="submission" date="2020-08" db="EMBL/GenBank/DDBJ databases">
        <authorList>
            <person name="Hejnol A."/>
        </authorList>
    </citation>
    <scope>NUCLEOTIDE SEQUENCE [LARGE SCALE GENOMIC DNA]</scope>
</reference>
<evidence type="ECO:0000256" key="5">
    <source>
        <dbReference type="ARBA" id="ARBA00023145"/>
    </source>
</evidence>
<keyword evidence="4" id="KW-0788">Thiol protease</keyword>
<dbReference type="SUPFAM" id="SSF54001">
    <property type="entry name" value="Cysteine proteinases"/>
    <property type="match status" value="1"/>
</dbReference>
<keyword evidence="6" id="KW-1015">Disulfide bond</keyword>
<dbReference type="PROSITE" id="PS00139">
    <property type="entry name" value="THIOL_PROTEASE_CYS"/>
    <property type="match status" value="1"/>
</dbReference>
<dbReference type="InterPro" id="IPR039417">
    <property type="entry name" value="Peptidase_C1A_papain-like"/>
</dbReference>
<gene>
    <name evidence="9" type="ORF">DGYR_LOCUS9875</name>
</gene>
<dbReference type="OrthoDB" id="498368at2759"/>
<keyword evidence="5" id="KW-0865">Zymogen</keyword>
<evidence type="ECO:0000256" key="4">
    <source>
        <dbReference type="ARBA" id="ARBA00022807"/>
    </source>
</evidence>
<evidence type="ECO:0000256" key="6">
    <source>
        <dbReference type="ARBA" id="ARBA00023157"/>
    </source>
</evidence>
<dbReference type="InterPro" id="IPR038765">
    <property type="entry name" value="Papain-like_cys_pep_sf"/>
</dbReference>
<dbReference type="InterPro" id="IPR013128">
    <property type="entry name" value="Peptidase_C1A"/>
</dbReference>
<dbReference type="Gene3D" id="3.90.70.10">
    <property type="entry name" value="Cysteine proteinases"/>
    <property type="match status" value="1"/>
</dbReference>
<proteinExistence type="inferred from homology"/>
<dbReference type="CDD" id="cd02248">
    <property type="entry name" value="Peptidase_C1A"/>
    <property type="match status" value="1"/>
</dbReference>
<dbReference type="SMART" id="SM00848">
    <property type="entry name" value="Inhibitor_I29"/>
    <property type="match status" value="1"/>
</dbReference>
<dbReference type="InterPro" id="IPR000169">
    <property type="entry name" value="Pept_cys_AS"/>
</dbReference>
<dbReference type="Proteomes" id="UP000549394">
    <property type="component" value="Unassembled WGS sequence"/>
</dbReference>
<keyword evidence="3" id="KW-0378">Hydrolase</keyword>
<evidence type="ECO:0000313" key="9">
    <source>
        <dbReference type="EMBL" id="CAD5122006.1"/>
    </source>
</evidence>
<dbReference type="Pfam" id="PF00112">
    <property type="entry name" value="Peptidase_C1"/>
    <property type="match status" value="1"/>
</dbReference>
<feature type="domain" description="Peptidase C1A papain C-terminal" evidence="7">
    <location>
        <begin position="117"/>
        <end position="325"/>
    </location>
</feature>
<dbReference type="GO" id="GO:0008234">
    <property type="term" value="F:cysteine-type peptidase activity"/>
    <property type="evidence" value="ECO:0007669"/>
    <property type="project" value="UniProtKB-KW"/>
</dbReference>
<dbReference type="EMBL" id="CAJFCJ010000015">
    <property type="protein sequence ID" value="CAD5122006.1"/>
    <property type="molecule type" value="Genomic_DNA"/>
</dbReference>